<reference evidence="1 2" key="1">
    <citation type="journal article" date="2022" name="DNA Res.">
        <title>Chromosomal-level genome assembly of the orchid tree Bauhinia variegata (Leguminosae; Cercidoideae) supports the allotetraploid origin hypothesis of Bauhinia.</title>
        <authorList>
            <person name="Zhong Y."/>
            <person name="Chen Y."/>
            <person name="Zheng D."/>
            <person name="Pang J."/>
            <person name="Liu Y."/>
            <person name="Luo S."/>
            <person name="Meng S."/>
            <person name="Qian L."/>
            <person name="Wei D."/>
            <person name="Dai S."/>
            <person name="Zhou R."/>
        </authorList>
    </citation>
    <scope>NUCLEOTIDE SEQUENCE [LARGE SCALE GENOMIC DNA]</scope>
    <source>
        <strain evidence="1">BV-YZ2020</strain>
    </source>
</reference>
<dbReference type="EMBL" id="CM039439">
    <property type="protein sequence ID" value="KAI4296374.1"/>
    <property type="molecule type" value="Genomic_DNA"/>
</dbReference>
<comment type="caution">
    <text evidence="1">The sequence shown here is derived from an EMBL/GenBank/DDBJ whole genome shotgun (WGS) entry which is preliminary data.</text>
</comment>
<proteinExistence type="predicted"/>
<evidence type="ECO:0000313" key="2">
    <source>
        <dbReference type="Proteomes" id="UP000828941"/>
    </source>
</evidence>
<name>A0ACB9KGV2_BAUVA</name>
<organism evidence="1 2">
    <name type="scientific">Bauhinia variegata</name>
    <name type="common">Purple orchid tree</name>
    <name type="synonym">Phanera variegata</name>
    <dbReference type="NCBI Taxonomy" id="167791"/>
    <lineage>
        <taxon>Eukaryota</taxon>
        <taxon>Viridiplantae</taxon>
        <taxon>Streptophyta</taxon>
        <taxon>Embryophyta</taxon>
        <taxon>Tracheophyta</taxon>
        <taxon>Spermatophyta</taxon>
        <taxon>Magnoliopsida</taxon>
        <taxon>eudicotyledons</taxon>
        <taxon>Gunneridae</taxon>
        <taxon>Pentapetalae</taxon>
        <taxon>rosids</taxon>
        <taxon>fabids</taxon>
        <taxon>Fabales</taxon>
        <taxon>Fabaceae</taxon>
        <taxon>Cercidoideae</taxon>
        <taxon>Cercideae</taxon>
        <taxon>Bauhiniinae</taxon>
        <taxon>Bauhinia</taxon>
    </lineage>
</organism>
<keyword evidence="2" id="KW-1185">Reference proteome</keyword>
<dbReference type="Proteomes" id="UP000828941">
    <property type="component" value="Chromosome 14"/>
</dbReference>
<gene>
    <name evidence="1" type="ORF">L6164_036337</name>
</gene>
<protein>
    <submittedName>
        <fullName evidence="1">Uncharacterized protein</fullName>
    </submittedName>
</protein>
<sequence>MSVATNPPPSTPPQALKLESIACIDTATLSQSELHALSLCSLSAFDLRSTHDLVTPKIERALFNESAGSRRQTYSRPRRQQFATGSPTGHRRRVAGLLPTPKLPPVLADDPENVENRMIIDYLKQLIREDPNFDQVELAPPSVSSVNGTALESRGEIVARPEMSMVNFGGERKRKRGRKPKVKVYLEECYREKEVVNKNGVAIDLSALANAEDPFAEELRRRTVGLQSEEELLGFLRDLGGQWGSRRKKRKIVDAGDFGDVLPVGWKLLLGLKRKDGRAWIYCRRYISPSGHQFVTCREVSSYLQSIFGYNDAQLAINRRGENMLQDNRVTIESSAGVTHENQEQRKIVTSNPTLPSSSISNERVKEVALLGIDNLADVQIHDLFECHKCSMTFDEKDSYLQHVLSFHQRTTRRYRLGSSVGDGVIIKDGKFECQFCHKVFLERRRYNGHVGIHVRNYVRGVEESPAQTNVQRRDKSPVREDMPLRISKMDALIEIAQNSIMENSDLDPHSKTNHGSSPDKLNVILASEPAVGNFDHDMNFESPLRERQIEYSITDKIMGQDLNQQDGQHVNIDGKLQKIDDNKKVLDVKMDTCLDYMDLLSVNKQNVNASGSLNGKENMGMIVDNFDQSGVDLEGVSHSPLLPLSGKYPTPEAGSIKNSGSFTDEGHSVPNEDDSSKTELRIALGGNIDASLSNNVQERVMSISEDNVIQSGISNPSMSMSQSRDVFPHSNDLSDKG</sequence>
<accession>A0ACB9KGV2</accession>
<evidence type="ECO:0000313" key="1">
    <source>
        <dbReference type="EMBL" id="KAI4296374.1"/>
    </source>
</evidence>